<feature type="region of interest" description="Disordered" evidence="1">
    <location>
        <begin position="15"/>
        <end position="50"/>
    </location>
</feature>
<sequence length="219" mass="25201">MNDFTIAFKSSSLFVDSKTQEEQQHESENEAETSSNSTDHPNHPPSVSSSPILRHWNKILIEETNGKMLDDQFSLDLEENILRKFLSGKYHVTEQRMEEALLGQIITITNYTRIKLAVKQSLVTFCSANPNFTVIWDDKANKKKRKIIVDIRHHDESLLKMQIVGMDLHIWKFFSKRKLAKIYKGIHNKSQSFSDGTSKQIQCCSIIEFNGLLQSLTAK</sequence>
<evidence type="ECO:0000313" key="3">
    <source>
        <dbReference type="Proteomes" id="UP000023152"/>
    </source>
</evidence>
<gene>
    <name evidence="2" type="ORF">RFI_34615</name>
</gene>
<protein>
    <submittedName>
        <fullName evidence="2">Uncharacterized protein</fullName>
    </submittedName>
</protein>
<organism evidence="2 3">
    <name type="scientific">Reticulomyxa filosa</name>
    <dbReference type="NCBI Taxonomy" id="46433"/>
    <lineage>
        <taxon>Eukaryota</taxon>
        <taxon>Sar</taxon>
        <taxon>Rhizaria</taxon>
        <taxon>Retaria</taxon>
        <taxon>Foraminifera</taxon>
        <taxon>Monothalamids</taxon>
        <taxon>Reticulomyxidae</taxon>
        <taxon>Reticulomyxa</taxon>
    </lineage>
</organism>
<comment type="caution">
    <text evidence="2">The sequence shown here is derived from an EMBL/GenBank/DDBJ whole genome shotgun (WGS) entry which is preliminary data.</text>
</comment>
<dbReference type="AlphaFoldDB" id="X6LMG1"/>
<dbReference type="EMBL" id="ASPP01034884">
    <property type="protein sequence ID" value="ETO02799.1"/>
    <property type="molecule type" value="Genomic_DNA"/>
</dbReference>
<accession>X6LMG1</accession>
<evidence type="ECO:0000256" key="1">
    <source>
        <dbReference type="SAM" id="MobiDB-lite"/>
    </source>
</evidence>
<evidence type="ECO:0000313" key="2">
    <source>
        <dbReference type="EMBL" id="ETO02799.1"/>
    </source>
</evidence>
<name>X6LMG1_RETFI</name>
<keyword evidence="3" id="KW-1185">Reference proteome</keyword>
<dbReference type="Proteomes" id="UP000023152">
    <property type="component" value="Unassembled WGS sequence"/>
</dbReference>
<reference evidence="2 3" key="1">
    <citation type="journal article" date="2013" name="Curr. Biol.">
        <title>The Genome of the Foraminiferan Reticulomyxa filosa.</title>
        <authorList>
            <person name="Glockner G."/>
            <person name="Hulsmann N."/>
            <person name="Schleicher M."/>
            <person name="Noegel A.A."/>
            <person name="Eichinger L."/>
            <person name="Gallinger C."/>
            <person name="Pawlowski J."/>
            <person name="Sierra R."/>
            <person name="Euteneuer U."/>
            <person name="Pillet L."/>
            <person name="Moustafa A."/>
            <person name="Platzer M."/>
            <person name="Groth M."/>
            <person name="Szafranski K."/>
            <person name="Schliwa M."/>
        </authorList>
    </citation>
    <scope>NUCLEOTIDE SEQUENCE [LARGE SCALE GENOMIC DNA]</scope>
</reference>
<proteinExistence type="predicted"/>
<feature type="compositionally biased region" description="Basic and acidic residues" evidence="1">
    <location>
        <begin position="18"/>
        <end position="28"/>
    </location>
</feature>